<protein>
    <submittedName>
        <fullName evidence="1">Uncharacterized protein</fullName>
    </submittedName>
</protein>
<dbReference type="Proteomes" id="UP000595897">
    <property type="component" value="Chromosome"/>
</dbReference>
<gene>
    <name evidence="1" type="ORF">bsdtb5_08900</name>
</gene>
<dbReference type="KEGG" id="ahb:bsdtb5_08900"/>
<name>A0A7R7EIW7_9FIRM</name>
<proteinExistence type="predicted"/>
<reference evidence="1 2" key="1">
    <citation type="submission" date="2020-11" db="EMBL/GenBank/DDBJ databases">
        <title>Draft genome sequencing of a Lachnospiraceae strain isolated from anoxic soil subjected to BSD treatment.</title>
        <authorList>
            <person name="Uek A."/>
            <person name="Tonouchi A."/>
        </authorList>
    </citation>
    <scope>NUCLEOTIDE SEQUENCE [LARGE SCALE GENOMIC DNA]</scope>
    <source>
        <strain evidence="1 2">TB5</strain>
    </source>
</reference>
<dbReference type="EMBL" id="AP024169">
    <property type="protein sequence ID" value="BCN29595.1"/>
    <property type="molecule type" value="Genomic_DNA"/>
</dbReference>
<accession>A0A7R7EIW7</accession>
<sequence length="355" mass="40724">MKLTSVTDLSQVRFDSSEAIRNTNTSVSEEYRAADKITYIPWEDMKHQVSIGKDGKEFSVPIGYYKMNNENLTRDYMDVFSSKAQGKDVSNYEYYVKNFITDITKDFSDSSSVKNDEVSIEKGVGDLVSEMQENKSLGISNEIGNLKTKFSVNGVDFTIKELMDSKKTMDYATSMIPTTGSGLDYMNFGDMGIAKGKVRTFAEQNLNKEQQDLLNSTISARVEKIINSVPEKVNPNYLKDKIIDENNKFYSIKNTQAATNTEYARKIMDTFENVDYTDIDSFKKASQEYRRLIKPVCESFGVINIGRNQALTDVINYEINRFEKFYDESYQRVYLTPDEFKEKIRTAKNVIDIYS</sequence>
<dbReference type="AlphaFoldDB" id="A0A7R7EIW7"/>
<evidence type="ECO:0000313" key="1">
    <source>
        <dbReference type="EMBL" id="BCN29595.1"/>
    </source>
</evidence>
<evidence type="ECO:0000313" key="2">
    <source>
        <dbReference type="Proteomes" id="UP000595897"/>
    </source>
</evidence>
<organism evidence="1 2">
    <name type="scientific">Anaeromicropila herbilytica</name>
    <dbReference type="NCBI Taxonomy" id="2785025"/>
    <lineage>
        <taxon>Bacteria</taxon>
        <taxon>Bacillati</taxon>
        <taxon>Bacillota</taxon>
        <taxon>Clostridia</taxon>
        <taxon>Lachnospirales</taxon>
        <taxon>Lachnospiraceae</taxon>
        <taxon>Anaeromicropila</taxon>
    </lineage>
</organism>
<keyword evidence="2" id="KW-1185">Reference proteome</keyword>